<feature type="compositionally biased region" description="Low complexity" evidence="1">
    <location>
        <begin position="403"/>
        <end position="412"/>
    </location>
</feature>
<name>A0ABW9LQB6_9MYCO</name>
<keyword evidence="4" id="KW-1185">Reference proteome</keyword>
<feature type="chain" id="PRO_5045735089" description="PE-PGRS family protein" evidence="2">
    <location>
        <begin position="25"/>
        <end position="440"/>
    </location>
</feature>
<sequence length="440" mass="44986">MSTSVRSYLVAGAAAATATAIALAPVQAAPADIAVPAHPTSTQPQLTQAMVDLLAAASRMTAAVAPKLPSQSGAAPAPGVAPAGAVTTGVTAAPTAIAIAPNLANTIDQIYVDVEPWVQWGFEIGASALGWIPWVGGWAGGLLMDAYNFGQSLVASGVFNFTDWLRGDGGIIQNLADFGVDAVLAVAWLGIDVVSTFIPLPPIPLPPRPPLQGPFLASTLAAPTAALEGAVQNPLTHLTDAITKARDDFATAVKSLTAGTGLAALTDRLKEQAAAGAENPVTELVGSTVEKAEKALEGTIETTKEASENLANGLDKTVKAVDSNDAEPQEITTAQKDDISVVPKSVRQSLRNAQDATAVDTTEAADKAPGRTAVSGKQGIRSAVDKSAAGVKKAADDTREAVKNAVKNVAPKPKVKKEKTVSSMDSQQSKDNGKSDNDKK</sequence>
<dbReference type="InterPro" id="IPR006311">
    <property type="entry name" value="TAT_signal"/>
</dbReference>
<dbReference type="PROSITE" id="PS51318">
    <property type="entry name" value="TAT"/>
    <property type="match status" value="1"/>
</dbReference>
<feature type="compositionally biased region" description="Low complexity" evidence="1">
    <location>
        <begin position="353"/>
        <end position="362"/>
    </location>
</feature>
<comment type="caution">
    <text evidence="3">The sequence shown here is derived from an EMBL/GenBank/DDBJ whole genome shotgun (WGS) entry which is preliminary data.</text>
</comment>
<dbReference type="EMBL" id="JBKBDE010000001">
    <property type="protein sequence ID" value="MFN6550206.1"/>
    <property type="molecule type" value="Genomic_DNA"/>
</dbReference>
<feature type="region of interest" description="Disordered" evidence="1">
    <location>
        <begin position="352"/>
        <end position="440"/>
    </location>
</feature>
<protein>
    <recommendedName>
        <fullName evidence="5">PE-PGRS family protein</fullName>
    </recommendedName>
</protein>
<organism evidence="3 4">
    <name type="scientific">Mycolicibacterium septicum</name>
    <dbReference type="NCBI Taxonomy" id="98668"/>
    <lineage>
        <taxon>Bacteria</taxon>
        <taxon>Bacillati</taxon>
        <taxon>Actinomycetota</taxon>
        <taxon>Actinomycetes</taxon>
        <taxon>Mycobacteriales</taxon>
        <taxon>Mycobacteriaceae</taxon>
        <taxon>Mycolicibacterium</taxon>
    </lineage>
</organism>
<evidence type="ECO:0000313" key="4">
    <source>
        <dbReference type="Proteomes" id="UP001635817"/>
    </source>
</evidence>
<feature type="signal peptide" evidence="2">
    <location>
        <begin position="1"/>
        <end position="24"/>
    </location>
</feature>
<feature type="compositionally biased region" description="Basic and acidic residues" evidence="1">
    <location>
        <begin position="431"/>
        <end position="440"/>
    </location>
</feature>
<evidence type="ECO:0000256" key="1">
    <source>
        <dbReference type="SAM" id="MobiDB-lite"/>
    </source>
</evidence>
<evidence type="ECO:0000313" key="3">
    <source>
        <dbReference type="EMBL" id="MFN6550206.1"/>
    </source>
</evidence>
<gene>
    <name evidence="3" type="ORF">ACK4CP_07380</name>
</gene>
<evidence type="ECO:0000256" key="2">
    <source>
        <dbReference type="SAM" id="SignalP"/>
    </source>
</evidence>
<reference evidence="3 4" key="1">
    <citation type="submission" date="2024-12" db="EMBL/GenBank/DDBJ databases">
        <title>The coexistence of Mycolicibacterium septicum and Mycolicibacterium nivoides in clinical samples.</title>
        <authorList>
            <person name="Wang C."/>
            <person name="Feng Y."/>
            <person name="Zong Z."/>
        </authorList>
    </citation>
    <scope>NUCLEOTIDE SEQUENCE [LARGE SCALE GENOMIC DNA]</scope>
    <source>
        <strain evidence="3 4">120310</strain>
    </source>
</reference>
<dbReference type="Proteomes" id="UP001635817">
    <property type="component" value="Unassembled WGS sequence"/>
</dbReference>
<accession>A0ABW9LQB6</accession>
<keyword evidence="2" id="KW-0732">Signal</keyword>
<proteinExistence type="predicted"/>
<feature type="compositionally biased region" description="Basic and acidic residues" evidence="1">
    <location>
        <begin position="393"/>
        <end position="402"/>
    </location>
</feature>
<dbReference type="RefSeq" id="WP_409548998.1">
    <property type="nucleotide sequence ID" value="NZ_JBKBDE010000001.1"/>
</dbReference>
<evidence type="ECO:0008006" key="5">
    <source>
        <dbReference type="Google" id="ProtNLM"/>
    </source>
</evidence>